<dbReference type="EMBL" id="JARAOO010000011">
    <property type="protein sequence ID" value="KAJ7950544.1"/>
    <property type="molecule type" value="Genomic_DNA"/>
</dbReference>
<proteinExistence type="predicted"/>
<dbReference type="GO" id="GO:0016567">
    <property type="term" value="P:protein ubiquitination"/>
    <property type="evidence" value="ECO:0007669"/>
    <property type="project" value="InterPro"/>
</dbReference>
<evidence type="ECO:0000256" key="1">
    <source>
        <dbReference type="ARBA" id="ARBA00000900"/>
    </source>
</evidence>
<dbReference type="EC" id="2.3.2.27" evidence="3"/>
<evidence type="ECO:0000256" key="5">
    <source>
        <dbReference type="ARBA" id="ARBA00022737"/>
    </source>
</evidence>
<dbReference type="SMART" id="SM00504">
    <property type="entry name" value="Ubox"/>
    <property type="match status" value="1"/>
</dbReference>
<dbReference type="InterPro" id="IPR003613">
    <property type="entry name" value="Ubox_domain"/>
</dbReference>
<dbReference type="GO" id="GO:0061630">
    <property type="term" value="F:ubiquitin protein ligase activity"/>
    <property type="evidence" value="ECO:0007669"/>
    <property type="project" value="UniProtKB-EC"/>
</dbReference>
<keyword evidence="6" id="KW-0833">Ubl conjugation pathway</keyword>
<reference evidence="8" key="1">
    <citation type="journal article" date="2023" name="Science">
        <title>Elucidation of the pathway for biosynthesis of saponin adjuvants from the soapbark tree.</title>
        <authorList>
            <person name="Reed J."/>
            <person name="Orme A."/>
            <person name="El-Demerdash A."/>
            <person name="Owen C."/>
            <person name="Martin L.B.B."/>
            <person name="Misra R.C."/>
            <person name="Kikuchi S."/>
            <person name="Rejzek M."/>
            <person name="Martin A.C."/>
            <person name="Harkess A."/>
            <person name="Leebens-Mack J."/>
            <person name="Louveau T."/>
            <person name="Stephenson M.J."/>
            <person name="Osbourn A."/>
        </authorList>
    </citation>
    <scope>NUCLEOTIDE SEQUENCE</scope>
    <source>
        <strain evidence="8">S10</strain>
    </source>
</reference>
<dbReference type="PANTHER" id="PTHR23315">
    <property type="entry name" value="U BOX DOMAIN-CONTAINING"/>
    <property type="match status" value="1"/>
</dbReference>
<dbReference type="InterPro" id="IPR013083">
    <property type="entry name" value="Znf_RING/FYVE/PHD"/>
</dbReference>
<comment type="pathway">
    <text evidence="2">Protein modification; protein ubiquitination.</text>
</comment>
<dbReference type="InterPro" id="IPR011989">
    <property type="entry name" value="ARM-like"/>
</dbReference>
<sequence>MAKTRTVVADSDQTVVTKMTELKKELLRLVNAIVNDENYSTETIVQSEEMLCALKELKLKETSLSFKLQESLSCPDRFRCPLSKELMMDPVIVATGQTYDRSHIHKWIKAGNRTCPLTQKVLSHTVLIPNHLIRELIAQWCKKLGIELADPVHYTNEEGITKSEREHFHYLLEKMSSSLDEQKEAAKELRVLTRETPSFRALFGESIDAIPQLVNPLSGHDSDLSSVNPDLEVDIITTLYNASLYRSNKKLVAETPVVIPVLMKALRSGNIETRSNAAAAIFTLSNLDSNKELIGKSGALKLLIDLLEEGNPLVMRDVASAIFSLCALRNNRGTAVTEGAVWAILKQIMKGVIVEESVAMLYLLSNEWEAVEEMVGLEAITVLLSIINEKTSERNTENCISLLQTLCLHEKANLNDIREEEKKFRTISEIAQKGTTRAKRKAIKILERLNGAASTSTTHTA</sequence>
<comment type="caution">
    <text evidence="8">The sequence shown here is derived from an EMBL/GenBank/DDBJ whole genome shotgun (WGS) entry which is preliminary data.</text>
</comment>
<dbReference type="Pfam" id="PF04564">
    <property type="entry name" value="U-box"/>
    <property type="match status" value="1"/>
</dbReference>
<dbReference type="SUPFAM" id="SSF48371">
    <property type="entry name" value="ARM repeat"/>
    <property type="match status" value="1"/>
</dbReference>
<dbReference type="Gene3D" id="1.25.10.10">
    <property type="entry name" value="Leucine-rich Repeat Variant"/>
    <property type="match status" value="1"/>
</dbReference>
<dbReference type="SUPFAM" id="SSF57850">
    <property type="entry name" value="RING/U-box"/>
    <property type="match status" value="1"/>
</dbReference>
<name>A0AAD7L2V5_QUISA</name>
<dbReference type="AlphaFoldDB" id="A0AAD7L2V5"/>
<evidence type="ECO:0000256" key="6">
    <source>
        <dbReference type="ARBA" id="ARBA00022786"/>
    </source>
</evidence>
<keyword evidence="5" id="KW-0677">Repeat</keyword>
<evidence type="ECO:0000313" key="8">
    <source>
        <dbReference type="EMBL" id="KAJ7950544.1"/>
    </source>
</evidence>
<feature type="domain" description="U-box" evidence="7">
    <location>
        <begin position="73"/>
        <end position="147"/>
    </location>
</feature>
<dbReference type="InterPro" id="IPR016024">
    <property type="entry name" value="ARM-type_fold"/>
</dbReference>
<accession>A0AAD7L2V5</accession>
<evidence type="ECO:0000259" key="7">
    <source>
        <dbReference type="PROSITE" id="PS51698"/>
    </source>
</evidence>
<dbReference type="Proteomes" id="UP001163823">
    <property type="component" value="Chromosome 11"/>
</dbReference>
<organism evidence="8 9">
    <name type="scientific">Quillaja saponaria</name>
    <name type="common">Soap bark tree</name>
    <dbReference type="NCBI Taxonomy" id="32244"/>
    <lineage>
        <taxon>Eukaryota</taxon>
        <taxon>Viridiplantae</taxon>
        <taxon>Streptophyta</taxon>
        <taxon>Embryophyta</taxon>
        <taxon>Tracheophyta</taxon>
        <taxon>Spermatophyta</taxon>
        <taxon>Magnoliopsida</taxon>
        <taxon>eudicotyledons</taxon>
        <taxon>Gunneridae</taxon>
        <taxon>Pentapetalae</taxon>
        <taxon>rosids</taxon>
        <taxon>fabids</taxon>
        <taxon>Fabales</taxon>
        <taxon>Quillajaceae</taxon>
        <taxon>Quillaja</taxon>
    </lineage>
</organism>
<dbReference type="PANTHER" id="PTHR23315:SF253">
    <property type="entry name" value="U-BOX DOMAIN-CONTAINING PROTEIN 9"/>
    <property type="match status" value="1"/>
</dbReference>
<evidence type="ECO:0000313" key="9">
    <source>
        <dbReference type="Proteomes" id="UP001163823"/>
    </source>
</evidence>
<dbReference type="Gene3D" id="3.30.40.10">
    <property type="entry name" value="Zinc/RING finger domain, C3HC4 (zinc finger)"/>
    <property type="match status" value="1"/>
</dbReference>
<dbReference type="FunFam" id="3.30.40.10:FF:000114">
    <property type="entry name" value="RING-type E3 ubiquitin transferase"/>
    <property type="match status" value="1"/>
</dbReference>
<dbReference type="InterPro" id="IPR045210">
    <property type="entry name" value="RING-Ubox_PUB"/>
</dbReference>
<dbReference type="CDD" id="cd16664">
    <property type="entry name" value="RING-Ubox_PUB"/>
    <property type="match status" value="1"/>
</dbReference>
<evidence type="ECO:0000256" key="3">
    <source>
        <dbReference type="ARBA" id="ARBA00012483"/>
    </source>
</evidence>
<keyword evidence="4 8" id="KW-0808">Transferase</keyword>
<gene>
    <name evidence="8" type="ORF">O6P43_026725</name>
</gene>
<keyword evidence="9" id="KW-1185">Reference proteome</keyword>
<evidence type="ECO:0000256" key="4">
    <source>
        <dbReference type="ARBA" id="ARBA00022679"/>
    </source>
</evidence>
<evidence type="ECO:0000256" key="2">
    <source>
        <dbReference type="ARBA" id="ARBA00004906"/>
    </source>
</evidence>
<protein>
    <recommendedName>
        <fullName evidence="3">RING-type E3 ubiquitin transferase</fullName>
        <ecNumber evidence="3">2.3.2.27</ecNumber>
    </recommendedName>
</protein>
<comment type="catalytic activity">
    <reaction evidence="1">
        <text>S-ubiquitinyl-[E2 ubiquitin-conjugating enzyme]-L-cysteine + [acceptor protein]-L-lysine = [E2 ubiquitin-conjugating enzyme]-L-cysteine + N(6)-ubiquitinyl-[acceptor protein]-L-lysine.</text>
        <dbReference type="EC" id="2.3.2.27"/>
    </reaction>
</comment>
<dbReference type="KEGG" id="qsa:O6P43_026725"/>
<dbReference type="PROSITE" id="PS51698">
    <property type="entry name" value="U_BOX"/>
    <property type="match status" value="1"/>
</dbReference>